<accession>F0RKX2</accession>
<gene>
    <name evidence="2" type="ordered locus">Deipr_0583</name>
</gene>
<dbReference type="RefSeq" id="WP_013614354.1">
    <property type="nucleotide sequence ID" value="NC_015161.1"/>
</dbReference>
<proteinExistence type="predicted"/>
<evidence type="ECO:0000313" key="3">
    <source>
        <dbReference type="Proteomes" id="UP000007718"/>
    </source>
</evidence>
<feature type="region of interest" description="Disordered" evidence="1">
    <location>
        <begin position="1"/>
        <end position="76"/>
    </location>
</feature>
<dbReference type="KEGG" id="dpt:Deipr_0583"/>
<dbReference type="Proteomes" id="UP000007718">
    <property type="component" value="Chromosome"/>
</dbReference>
<protein>
    <submittedName>
        <fullName evidence="2">Uncharacterized protein</fullName>
    </submittedName>
</protein>
<reference evidence="2 3" key="2">
    <citation type="journal article" date="2012" name="Stand. Genomic Sci.">
        <title>Complete genome sequence of the orange-red pigmented, radioresistant Deinococcus proteolyticus type strain (MRP(T)).</title>
        <authorList>
            <person name="Copeland A."/>
            <person name="Zeytun A."/>
            <person name="Yassawong M."/>
            <person name="Nolan M."/>
            <person name="Lucas S."/>
            <person name="Hammon N."/>
            <person name="Deshpande S."/>
            <person name="Cheng J.F."/>
            <person name="Han C."/>
            <person name="Tapia R."/>
            <person name="Goodwin L.A."/>
            <person name="Pitluck S."/>
            <person name="Mavromatis K."/>
            <person name="Liolios K."/>
            <person name="Pagani I."/>
            <person name="Ivanova N."/>
            <person name="Mikhailova N."/>
            <person name="Pati A."/>
            <person name="Chen A."/>
            <person name="Palaniappan K."/>
            <person name="Land M."/>
            <person name="Hauser L."/>
            <person name="Jeffries C.D."/>
            <person name="Brambilla E.M."/>
            <person name="Rohde M."/>
            <person name="Sikorski J."/>
            <person name="Pukall R."/>
            <person name="Goker M."/>
            <person name="Detter J.C."/>
            <person name="Woyke T."/>
            <person name="Bristow J."/>
            <person name="Eisen J.A."/>
            <person name="Markowitz V."/>
            <person name="Hugenholtz P."/>
            <person name="Kyrpides N.C."/>
            <person name="Klenk H.P."/>
            <person name="Lapidus A."/>
        </authorList>
    </citation>
    <scope>NUCLEOTIDE SEQUENCE [LARGE SCALE GENOMIC DNA]</scope>
    <source>
        <strain evidence="3">ATCC 35074 / DSM 20540 / JCM 6276 / NBRC 101906 / NCIMB 13154 / VKM Ac-1939 / CCM 2703 / MRP</strain>
    </source>
</reference>
<organism evidence="2 3">
    <name type="scientific">Deinococcus proteolyticus (strain ATCC 35074 / DSM 20540 / JCM 6276 / NBRC 101906 / NCIMB 13154 / VKM Ac-1939 / CCM 2703 / MRP)</name>
    <dbReference type="NCBI Taxonomy" id="693977"/>
    <lineage>
        <taxon>Bacteria</taxon>
        <taxon>Thermotogati</taxon>
        <taxon>Deinococcota</taxon>
        <taxon>Deinococci</taxon>
        <taxon>Deinococcales</taxon>
        <taxon>Deinococcaceae</taxon>
        <taxon>Deinococcus</taxon>
    </lineage>
</organism>
<feature type="compositionally biased region" description="Pro residues" evidence="1">
    <location>
        <begin position="8"/>
        <end position="20"/>
    </location>
</feature>
<dbReference type="STRING" id="693977.Deipr_0583"/>
<evidence type="ECO:0000256" key="1">
    <source>
        <dbReference type="SAM" id="MobiDB-lite"/>
    </source>
</evidence>
<dbReference type="EMBL" id="CP002536">
    <property type="protein sequence ID" value="ADY25745.1"/>
    <property type="molecule type" value="Genomic_DNA"/>
</dbReference>
<keyword evidence="3" id="KW-1185">Reference proteome</keyword>
<dbReference type="AlphaFoldDB" id="F0RKX2"/>
<sequence>MSDRPAPLYTPPSGPLPAPEPATGNPAHPEGMPRAGVSGAHEGENLLLPAGTHQAFYERLARDKEERKAKNRPKKK</sequence>
<dbReference type="HOGENOM" id="CLU_2648495_0_0_0"/>
<feature type="compositionally biased region" description="Basic and acidic residues" evidence="1">
    <location>
        <begin position="59"/>
        <end position="68"/>
    </location>
</feature>
<name>F0RKX2_DEIPM</name>
<evidence type="ECO:0000313" key="2">
    <source>
        <dbReference type="EMBL" id="ADY25745.1"/>
    </source>
</evidence>
<reference evidence="3" key="1">
    <citation type="submission" date="2011-02" db="EMBL/GenBank/DDBJ databases">
        <title>The complete sequence of chromosome of Deinococcus proteolyticus DSM 20540.</title>
        <authorList>
            <consortium name="US DOE Joint Genome Institute (JGI-PGF)"/>
            <person name="Lucas S."/>
            <person name="Copeland A."/>
            <person name="Lapidus A."/>
            <person name="Bruce D."/>
            <person name="Goodwin L."/>
            <person name="Pitluck S."/>
            <person name="Kyrpides N."/>
            <person name="Mavromatis K."/>
            <person name="Pagani I."/>
            <person name="Ivanova N."/>
            <person name="Ovchinnikova G."/>
            <person name="Zeytun A."/>
            <person name="Detter J.C."/>
            <person name="Han C."/>
            <person name="Land M."/>
            <person name="Hauser L."/>
            <person name="Markowitz V."/>
            <person name="Cheng J.-F."/>
            <person name="Hugenholtz P."/>
            <person name="Woyke T."/>
            <person name="Wu D."/>
            <person name="Pukall R."/>
            <person name="Steenblock K."/>
            <person name="Brambilla E."/>
            <person name="Klenk H.-P."/>
            <person name="Eisen J.A."/>
        </authorList>
    </citation>
    <scope>NUCLEOTIDE SEQUENCE [LARGE SCALE GENOMIC DNA]</scope>
    <source>
        <strain evidence="3">ATCC 35074 / DSM 20540 / JCM 6276 / NBRC 101906 / NCIMB 13154 / VKM Ac-1939 / CCM 2703 / MRP</strain>
    </source>
</reference>